<dbReference type="Proteomes" id="UP000256645">
    <property type="component" value="Unassembled WGS sequence"/>
</dbReference>
<feature type="transmembrane region" description="Helical" evidence="1">
    <location>
        <begin position="12"/>
        <end position="31"/>
    </location>
</feature>
<evidence type="ECO:0000313" key="2">
    <source>
        <dbReference type="EMBL" id="RDW59684.1"/>
    </source>
</evidence>
<keyword evidence="3" id="KW-1185">Reference proteome</keyword>
<evidence type="ECO:0000256" key="1">
    <source>
        <dbReference type="SAM" id="Phobius"/>
    </source>
</evidence>
<gene>
    <name evidence="2" type="ORF">BP6252_12771</name>
</gene>
<protein>
    <submittedName>
        <fullName evidence="2">Uncharacterized protein</fullName>
    </submittedName>
</protein>
<keyword evidence="1" id="KW-0812">Transmembrane</keyword>
<dbReference type="AlphaFoldDB" id="A0A3D8QE29"/>
<name>A0A3D8QE29_9HELO</name>
<organism evidence="2 3">
    <name type="scientific">Coleophoma cylindrospora</name>
    <dbReference type="NCBI Taxonomy" id="1849047"/>
    <lineage>
        <taxon>Eukaryota</taxon>
        <taxon>Fungi</taxon>
        <taxon>Dikarya</taxon>
        <taxon>Ascomycota</taxon>
        <taxon>Pezizomycotina</taxon>
        <taxon>Leotiomycetes</taxon>
        <taxon>Helotiales</taxon>
        <taxon>Dermateaceae</taxon>
        <taxon>Coleophoma</taxon>
    </lineage>
</organism>
<keyword evidence="1" id="KW-0472">Membrane</keyword>
<keyword evidence="1" id="KW-1133">Transmembrane helix</keyword>
<accession>A0A3D8QE29</accession>
<comment type="caution">
    <text evidence="2">The sequence shown here is derived from an EMBL/GenBank/DDBJ whole genome shotgun (WGS) entry which is preliminary data.</text>
</comment>
<sequence>MILPTVVELATFVVTLVGFLFRFLASILTLIHVKALQYRDDAGKWILPCTPSLSPPPPPPPLRGASFEASVLEILRKQNQILGNMEDALEQLAGDVRAIRVTPRNPFEGLQLITTALARPPD</sequence>
<evidence type="ECO:0000313" key="3">
    <source>
        <dbReference type="Proteomes" id="UP000256645"/>
    </source>
</evidence>
<proteinExistence type="predicted"/>
<dbReference type="EMBL" id="PDLM01000016">
    <property type="protein sequence ID" value="RDW59684.1"/>
    <property type="molecule type" value="Genomic_DNA"/>
</dbReference>
<reference evidence="2 3" key="1">
    <citation type="journal article" date="2018" name="IMA Fungus">
        <title>IMA Genome-F 9: Draft genome sequence of Annulohypoxylon stygium, Aspergillus mulundensis, Berkeleyomyces basicola (syn. Thielaviopsis basicola), Ceratocystis smalleyi, two Cercospora beticola strains, Coleophoma cylindrospora, Fusarium fracticaudum, Phialophora cf. hyalina, and Morchella septimelata.</title>
        <authorList>
            <person name="Wingfield B.D."/>
            <person name="Bills G.F."/>
            <person name="Dong Y."/>
            <person name="Huang W."/>
            <person name="Nel W.J."/>
            <person name="Swalarsk-Parry B.S."/>
            <person name="Vaghefi N."/>
            <person name="Wilken P.M."/>
            <person name="An Z."/>
            <person name="de Beer Z.W."/>
            <person name="De Vos L."/>
            <person name="Chen L."/>
            <person name="Duong T.A."/>
            <person name="Gao Y."/>
            <person name="Hammerbacher A."/>
            <person name="Kikkert J.R."/>
            <person name="Li Y."/>
            <person name="Li H."/>
            <person name="Li K."/>
            <person name="Li Q."/>
            <person name="Liu X."/>
            <person name="Ma X."/>
            <person name="Naidoo K."/>
            <person name="Pethybridge S.J."/>
            <person name="Sun J."/>
            <person name="Steenkamp E.T."/>
            <person name="van der Nest M.A."/>
            <person name="van Wyk S."/>
            <person name="Wingfield M.J."/>
            <person name="Xiong C."/>
            <person name="Yue Q."/>
            <person name="Zhang X."/>
        </authorList>
    </citation>
    <scope>NUCLEOTIDE SEQUENCE [LARGE SCALE GENOMIC DNA]</scope>
    <source>
        <strain evidence="2 3">BP6252</strain>
    </source>
</reference>